<evidence type="ECO:0000256" key="2">
    <source>
        <dbReference type="SAM" id="SignalP"/>
    </source>
</evidence>
<feature type="domain" description="Alpha-2-macroglobulin" evidence="3">
    <location>
        <begin position="1202"/>
        <end position="1292"/>
    </location>
</feature>
<dbReference type="PANTHER" id="PTHR40094:SF1">
    <property type="entry name" value="UBIQUITIN DOMAIN-CONTAINING PROTEIN"/>
    <property type="match status" value="1"/>
</dbReference>
<dbReference type="GO" id="GO:0004866">
    <property type="term" value="F:endopeptidase inhibitor activity"/>
    <property type="evidence" value="ECO:0007669"/>
    <property type="project" value="InterPro"/>
</dbReference>
<evidence type="ECO:0000313" key="4">
    <source>
        <dbReference type="EMBL" id="REC80036.1"/>
    </source>
</evidence>
<dbReference type="SUPFAM" id="SSF48239">
    <property type="entry name" value="Terpenoid cyclases/Protein prenyltransferases"/>
    <property type="match status" value="1"/>
</dbReference>
<dbReference type="Gene3D" id="2.60.40.1930">
    <property type="match status" value="1"/>
</dbReference>
<proteinExistence type="inferred from homology"/>
<dbReference type="InterPro" id="IPR001599">
    <property type="entry name" value="Macroglobln_a2"/>
</dbReference>
<dbReference type="InterPro" id="IPR051802">
    <property type="entry name" value="YfhM-like"/>
</dbReference>
<reference evidence="4 5" key="1">
    <citation type="journal article" date="2010" name="Syst. Appl. Microbiol.">
        <title>Four new species of Chryseobacterium from the rhizosphere of coastal sand dune plants, Chryseobacterium elymi sp. nov., Chryseobacterium hagamense sp. nov., Chryseobacterium lathyri sp. nov. and Chryseobacterium rhizosphaerae sp. nov.</title>
        <authorList>
            <person name="Cho S.H."/>
            <person name="Lee K.S."/>
            <person name="Shin D.S."/>
            <person name="Han J.H."/>
            <person name="Park K.S."/>
            <person name="Lee C.H."/>
            <person name="Park K.H."/>
            <person name="Kim S.B."/>
        </authorList>
    </citation>
    <scope>NUCLEOTIDE SEQUENCE [LARGE SCALE GENOMIC DNA]</scope>
    <source>
        <strain evidence="4 5">KCTC 22547</strain>
    </source>
</reference>
<dbReference type="Proteomes" id="UP000257030">
    <property type="component" value="Unassembled WGS sequence"/>
</dbReference>
<feature type="chain" id="PRO_5017817489" description="Alpha-2-macroglobulin domain-containing protein" evidence="2">
    <location>
        <begin position="23"/>
        <end position="1962"/>
    </location>
</feature>
<comment type="similarity">
    <text evidence="1">Belongs to the protease inhibitor I39 (alpha-2-macroglobulin) family. Bacterial alpha-2-macroglobulin subfamily.</text>
</comment>
<dbReference type="InterPro" id="IPR008930">
    <property type="entry name" value="Terpenoid_cyclase/PrenylTrfase"/>
</dbReference>
<evidence type="ECO:0000313" key="5">
    <source>
        <dbReference type="Proteomes" id="UP000257030"/>
    </source>
</evidence>
<dbReference type="SMART" id="SM01360">
    <property type="entry name" value="A2M"/>
    <property type="match status" value="1"/>
</dbReference>
<keyword evidence="5" id="KW-1185">Reference proteome</keyword>
<evidence type="ECO:0000256" key="1">
    <source>
        <dbReference type="ARBA" id="ARBA00010556"/>
    </source>
</evidence>
<dbReference type="RefSeq" id="WP_116010715.1">
    <property type="nucleotide sequence ID" value="NZ_QNUH01000002.1"/>
</dbReference>
<keyword evidence="2" id="KW-0732">Signal</keyword>
<dbReference type="EMBL" id="QNUH01000002">
    <property type="protein sequence ID" value="REC80036.1"/>
    <property type="molecule type" value="Genomic_DNA"/>
</dbReference>
<dbReference type="Pfam" id="PF00207">
    <property type="entry name" value="A2M"/>
    <property type="match status" value="1"/>
</dbReference>
<dbReference type="Gene3D" id="1.50.10.20">
    <property type="match status" value="1"/>
</dbReference>
<dbReference type="OrthoDB" id="9767116at2"/>
<protein>
    <recommendedName>
        <fullName evidence="3">Alpha-2-macroglobulin domain-containing protein</fullName>
    </recommendedName>
</protein>
<dbReference type="Pfam" id="PF01835">
    <property type="entry name" value="MG2"/>
    <property type="match status" value="1"/>
</dbReference>
<dbReference type="InterPro" id="IPR041246">
    <property type="entry name" value="Bact_MG10"/>
</dbReference>
<gene>
    <name evidence="4" type="ORF">DRF60_03375</name>
</gene>
<name>A0A3D9DQ71_9FLAO</name>
<dbReference type="Pfam" id="PF17973">
    <property type="entry name" value="bMG10"/>
    <property type="match status" value="1"/>
</dbReference>
<accession>A0A3D9DQ71</accession>
<organism evidence="4 5">
    <name type="scientific">Chryseobacterium elymi</name>
    <dbReference type="NCBI Taxonomy" id="395936"/>
    <lineage>
        <taxon>Bacteria</taxon>
        <taxon>Pseudomonadati</taxon>
        <taxon>Bacteroidota</taxon>
        <taxon>Flavobacteriia</taxon>
        <taxon>Flavobacteriales</taxon>
        <taxon>Weeksellaceae</taxon>
        <taxon>Chryseobacterium group</taxon>
        <taxon>Chryseobacterium</taxon>
    </lineage>
</organism>
<dbReference type="InterPro" id="IPR002890">
    <property type="entry name" value="MG2"/>
</dbReference>
<dbReference type="PANTHER" id="PTHR40094">
    <property type="entry name" value="ALPHA-2-MACROGLOBULIN HOMOLOG"/>
    <property type="match status" value="1"/>
</dbReference>
<comment type="caution">
    <text evidence="4">The sequence shown here is derived from an EMBL/GenBank/DDBJ whole genome shotgun (WGS) entry which is preliminary data.</text>
</comment>
<feature type="signal peptide" evidence="2">
    <location>
        <begin position="1"/>
        <end position="22"/>
    </location>
</feature>
<sequence length="1962" mass="224353">MKRFSKIFMLLLLMLSFSSVLAQKYYDDQWKKVIENSAKGAYKSNLPIILDIQNHAMKENNTIQLIRSLKAEFSIVNQTVDDDKNDAASQFFKKLQETDSKLKGEGKLVYNVLLNGFFMASYNQNSWEIESRTNINSQDLSQIETWTKLDFKNYLKKSYQELDPQKQEMKKISLSKYKDVFTEIKDVAYFPTVYEWYSMKKISFLSENGLFTKNELTENRTQINTVFDELIAQNSGNPKLYFMKEKLTENCNYNQCKDKLEQLQNLLKSDTEGDYKVIIMEDIMNELLAKKKEKEALAIAAQARNRYPKSPFIENIKNKENQIINPFLTIKYEQQTQNNLPIHFVADHKNVAEFSLNIYEVKEDFTTLMQYVQNSYNNTFGKVKKNLVRKETFQLGDSKDYQVHKTSLEIKPLPSGIYVVEYAVAGSDVKDGNSRQNFYFLVSGNRVIYQTKTDRNQLSNILKLVNSENGKPAANESLTFYEFVANKTLNKIDGKTDANGVFKFPSTDSKEYYRTFLIRQPKTNDFQIMQVYGNNGNAEDYNPNKQTRTLAQIFTDRAIYRPGQTVYFKVINTKIDKEIEAVISGLKQKITLLDANSQEVSSQSFSTNDFGSYHGSFILPKGQLNGVFYLRTDEGSQGYKDIRVEEYKRPKFEVTFDPVKEEYKYGQTIELKGKAMMFSGVALSNTTVNYEIKKHNIRWRYFWWYPRGDDNENSILGEAKTNEKGEFTIRLDLKKDEKLEGIQIDNYEINASATDINGETQSANTQLKVASVSHYIKADGIKNTFSDENVKLKVETLNYNEQDLKKSYNVKLSKLAVPNRIFRDNFAAEVQDLPKYSREEFISKFPHDLFDKTEETKNLKAEKVISEKQQQPTTELDLGKLEAGDYQLELYNIEGKDTIKSSQNFSIWDKGSLKSSQKTFLTVIEPKNEFSRGEKAKVYVYSAVPDALVNVFVQDGSGKTVSEVHQLKKGVLEYTTDIPKDKNVSALNIQFQIAAFNDVQTQSVTLKIKDTEQPVKIETVTFRDKLEPNSKEKWTVKVSGNEKEKVNAEVLANMYDMSLDQFAMNTFSWKNLYTPFSLVTSYDIRQYLLQQYYQKRLKYYNGRYVEIPNFNWFDGDIYQMYTQIETTTGVANQEGVKAPAYAPPPSPIARDGSAREVVLAKASAMKVNAAGVQDTEADQALDKEGSKENLEKVPVRQNLNETAFFYPDLKTDTEGNVSFEFTSPEALTKWKLMFLAHTKDARAAVLEKQVVTQKEFSVTPNYPRFLREGDELNLQSKLSNLTDKKLSGSAELQILDAFTNENITSQFGISAGTQNFNLNEKGNSALTWKLKVPNNVSSIILKVVAKAGAYSDGEQQAVAVLPNRMLVTDAVPLFVKEGETKTFVLDNLTNTNSATITNVSNTLELTTNPIWEIMFALPSLKNDQNSSADVIFNKWFADVLASEIFKANPKMKTVFEEYQNKGLLNSNLEKNQELKQLLLEETPWVLESKNEGEQMQKLALLFDANTMRNSISQDWSDLKKLQNPDGGFSWYPGYPSSYGTSLYILKNLGKINTWLKDSAKDYQSSDQKELVTQLVQYVDNEIDKYWNVKDNIWNNWAIDYLDTRNYWEKQYPLKGKGASLKTLLKQKAKTAKITDFTFFGLHRAALLMNDYGLKDVSDKLMNYLKETSTDTKTQGVYWKQNLNDWGWFGSKVVNHAGALEAFNTLKPNDQKMIEDMKIWLITQKEVNSWGSSRGTSEVIFTILNSGKSWTSAESDKATIVWGGKELAPQIQATGYVKSTVKTDAVNKNLGTVTVTKPGPGIVQGGLFWQYYEDLDKIKSSENYISITKELYKKVKTVNGEELQKISADTPLKVGDKVTVRMILNTDRAMEFIHIKDMRAAGFEPTDALSGYQWKNSLGYYQSTKDASTNFYIQYMPKGKYVFEYDLVSNAAGKFSNGITTMQNYYAPQMNAHTKGTQVQILE</sequence>
<evidence type="ECO:0000259" key="3">
    <source>
        <dbReference type="SMART" id="SM01360"/>
    </source>
</evidence>